<dbReference type="Gene3D" id="1.20.1250.20">
    <property type="entry name" value="MFS general substrate transporter like domains"/>
    <property type="match status" value="1"/>
</dbReference>
<feature type="transmembrane region" description="Helical" evidence="10">
    <location>
        <begin position="427"/>
        <end position="445"/>
    </location>
</feature>
<dbReference type="STRING" id="215250.A0A316YZE3"/>
<gene>
    <name evidence="12" type="ORF">FA10DRAFT_237975</name>
</gene>
<dbReference type="PANTHER" id="PTHR48022">
    <property type="entry name" value="PLASTIDIC GLUCOSE TRANSPORTER 4"/>
    <property type="match status" value="1"/>
</dbReference>
<dbReference type="Pfam" id="PF00083">
    <property type="entry name" value="Sugar_tr"/>
    <property type="match status" value="1"/>
</dbReference>
<keyword evidence="3 8" id="KW-0813">Transport</keyword>
<feature type="transmembrane region" description="Helical" evidence="10">
    <location>
        <begin position="370"/>
        <end position="387"/>
    </location>
</feature>
<dbReference type="InterPro" id="IPR005829">
    <property type="entry name" value="Sugar_transporter_CS"/>
</dbReference>
<feature type="transmembrane region" description="Helical" evidence="10">
    <location>
        <begin position="466"/>
        <end position="487"/>
    </location>
</feature>
<dbReference type="InterPro" id="IPR050360">
    <property type="entry name" value="MFS_Sugar_Transporters"/>
</dbReference>
<evidence type="ECO:0000256" key="6">
    <source>
        <dbReference type="ARBA" id="ARBA00023136"/>
    </source>
</evidence>
<feature type="transmembrane region" description="Helical" evidence="10">
    <location>
        <begin position="394"/>
        <end position="415"/>
    </location>
</feature>
<comment type="catalytic activity">
    <reaction evidence="7">
        <text>myo-inositol(out) + H(+)(out) = myo-inositol(in) + H(+)(in)</text>
        <dbReference type="Rhea" id="RHEA:60364"/>
        <dbReference type="ChEBI" id="CHEBI:15378"/>
        <dbReference type="ChEBI" id="CHEBI:17268"/>
    </reaction>
</comment>
<evidence type="ECO:0000256" key="2">
    <source>
        <dbReference type="ARBA" id="ARBA00010992"/>
    </source>
</evidence>
<comment type="similarity">
    <text evidence="2 8">Belongs to the major facilitator superfamily. Sugar transporter (TC 2.A.1.1) family.</text>
</comment>
<proteinExistence type="inferred from homology"/>
<dbReference type="GO" id="GO:0016020">
    <property type="term" value="C:membrane"/>
    <property type="evidence" value="ECO:0007669"/>
    <property type="project" value="UniProtKB-SubCell"/>
</dbReference>
<feature type="transmembrane region" description="Helical" evidence="10">
    <location>
        <begin position="190"/>
        <end position="209"/>
    </location>
</feature>
<keyword evidence="4 10" id="KW-0812">Transmembrane</keyword>
<evidence type="ECO:0000313" key="13">
    <source>
        <dbReference type="Proteomes" id="UP000245768"/>
    </source>
</evidence>
<feature type="domain" description="Major facilitator superfamily (MFS) profile" evidence="11">
    <location>
        <begin position="56"/>
        <end position="518"/>
    </location>
</feature>
<dbReference type="InterPro" id="IPR020846">
    <property type="entry name" value="MFS_dom"/>
</dbReference>
<organism evidence="12 13">
    <name type="scientific">Acaromyces ingoldii</name>
    <dbReference type="NCBI Taxonomy" id="215250"/>
    <lineage>
        <taxon>Eukaryota</taxon>
        <taxon>Fungi</taxon>
        <taxon>Dikarya</taxon>
        <taxon>Basidiomycota</taxon>
        <taxon>Ustilaginomycotina</taxon>
        <taxon>Exobasidiomycetes</taxon>
        <taxon>Exobasidiales</taxon>
        <taxon>Cryptobasidiaceae</taxon>
        <taxon>Acaromyces</taxon>
    </lineage>
</organism>
<evidence type="ECO:0000256" key="1">
    <source>
        <dbReference type="ARBA" id="ARBA00004141"/>
    </source>
</evidence>
<dbReference type="GeneID" id="37041044"/>
<dbReference type="PANTHER" id="PTHR48022:SF14">
    <property type="entry name" value="MAJOR FACILITATOR SUPERFAMILY (MFS) PROFILE DOMAIN-CONTAINING PROTEIN-RELATED"/>
    <property type="match status" value="1"/>
</dbReference>
<dbReference type="PRINTS" id="PR00171">
    <property type="entry name" value="SUGRTRNSPORT"/>
</dbReference>
<comment type="subcellular location">
    <subcellularLocation>
        <location evidence="1">Membrane</location>
        <topology evidence="1">Multi-pass membrane protein</topology>
    </subcellularLocation>
</comment>
<dbReference type="InterPro" id="IPR003663">
    <property type="entry name" value="Sugar/inositol_transpt"/>
</dbReference>
<keyword evidence="5 10" id="KW-1133">Transmembrane helix</keyword>
<dbReference type="PROSITE" id="PS50850">
    <property type="entry name" value="MFS"/>
    <property type="match status" value="1"/>
</dbReference>
<feature type="region of interest" description="Disordered" evidence="9">
    <location>
        <begin position="558"/>
        <end position="590"/>
    </location>
</feature>
<keyword evidence="6 10" id="KW-0472">Membrane</keyword>
<accession>A0A316YZE3</accession>
<feature type="transmembrane region" description="Helical" evidence="10">
    <location>
        <begin position="52"/>
        <end position="80"/>
    </location>
</feature>
<dbReference type="GO" id="GO:0005351">
    <property type="term" value="F:carbohydrate:proton symporter activity"/>
    <property type="evidence" value="ECO:0007669"/>
    <property type="project" value="TreeGrafter"/>
</dbReference>
<dbReference type="AlphaFoldDB" id="A0A316YZE3"/>
<dbReference type="PROSITE" id="PS00216">
    <property type="entry name" value="SUGAR_TRANSPORT_1"/>
    <property type="match status" value="1"/>
</dbReference>
<evidence type="ECO:0000256" key="10">
    <source>
        <dbReference type="SAM" id="Phobius"/>
    </source>
</evidence>
<evidence type="ECO:0000256" key="3">
    <source>
        <dbReference type="ARBA" id="ARBA00022448"/>
    </source>
</evidence>
<evidence type="ECO:0000256" key="9">
    <source>
        <dbReference type="SAM" id="MobiDB-lite"/>
    </source>
</evidence>
<dbReference type="OrthoDB" id="8120565at2759"/>
<sequence length="590" mass="64746">MSEHDDSKVPTVEGAADANARQKALAHLANDEEAMRASYGKASLKAIVNDRYAFGCSLFAAMGGLLFGIDQGLVSVILVMPKFLERFHQIDGTKDVSAGFHKGILTAMIELGALVGAMLAGFVADKFSRRGAIRTGVVFFIIGSAIQTGSISYDMLVVGRLIGGIGIGFLSNTCPVYISELSPPHIRGILLGLEEFAIVGGICLAYYVTYGTRFIDSEWCYRLPFLLQIVPGFILMVGAFILPPSPRWLAMQGRSEESLMTLAKIRRRHPDDALVQAEWLEIRGEAELHDEIRRERHPTHQSGSFKDQVALELWGWVDTLRPGCWKRTVIGILLMAFQQLVGINALIYYAPTLFEQLGLNYDDRLNLSGVANLCQLAGVFISFFFIDKIGRKPLLTFGSVGMTVCMIIVGVLTAVFSNDWPAHKPEARAAVAFLNIYMVVFGLSWGPIPWSMPSELFPSSLRAKGVAWSTVSNWLFNFIIGLIVPPLVDATGYGAFVFFACWAFVSALFAIFIVPETKGKTLEQLDTLFNDRTGTADEERRTRINNRLAAEASARLAERSSAYSADGTTQQRVGKAADDDAEDQKLPSLA</sequence>
<dbReference type="RefSeq" id="XP_025381342.1">
    <property type="nucleotide sequence ID" value="XM_025519128.1"/>
</dbReference>
<evidence type="ECO:0000256" key="5">
    <source>
        <dbReference type="ARBA" id="ARBA00022989"/>
    </source>
</evidence>
<evidence type="ECO:0000256" key="8">
    <source>
        <dbReference type="RuleBase" id="RU003346"/>
    </source>
</evidence>
<dbReference type="NCBIfam" id="TIGR00879">
    <property type="entry name" value="SP"/>
    <property type="match status" value="1"/>
</dbReference>
<dbReference type="PROSITE" id="PS00217">
    <property type="entry name" value="SUGAR_TRANSPORT_2"/>
    <property type="match status" value="1"/>
</dbReference>
<reference evidence="12" key="1">
    <citation type="journal article" date="2018" name="Mol. Biol. Evol.">
        <title>Broad Genomic Sampling Reveals a Smut Pathogenic Ancestry of the Fungal Clade Ustilaginomycotina.</title>
        <authorList>
            <person name="Kijpornyongpan T."/>
            <person name="Mondo S.J."/>
            <person name="Barry K."/>
            <person name="Sandor L."/>
            <person name="Lee J."/>
            <person name="Lipzen A."/>
            <person name="Pangilinan J."/>
            <person name="LaButti K."/>
            <person name="Hainaut M."/>
            <person name="Henrissat B."/>
            <person name="Grigoriev I.V."/>
            <person name="Spatafora J.W."/>
            <person name="Aime M.C."/>
        </authorList>
    </citation>
    <scope>NUCLEOTIDE SEQUENCE [LARGE SCALE GENOMIC DNA]</scope>
    <source>
        <strain evidence="12">MCA 4198</strain>
    </source>
</reference>
<dbReference type="Proteomes" id="UP000245768">
    <property type="component" value="Unassembled WGS sequence"/>
</dbReference>
<dbReference type="FunFam" id="1.20.1250.20:FF:000026">
    <property type="entry name" value="MFS quinate transporter QutD"/>
    <property type="match status" value="1"/>
</dbReference>
<evidence type="ECO:0000313" key="12">
    <source>
        <dbReference type="EMBL" id="PWN94144.1"/>
    </source>
</evidence>
<feature type="transmembrane region" description="Helical" evidence="10">
    <location>
        <begin position="100"/>
        <end position="124"/>
    </location>
</feature>
<feature type="transmembrane region" description="Helical" evidence="10">
    <location>
        <begin position="131"/>
        <end position="151"/>
    </location>
</feature>
<dbReference type="InterPro" id="IPR036259">
    <property type="entry name" value="MFS_trans_sf"/>
</dbReference>
<feature type="transmembrane region" description="Helical" evidence="10">
    <location>
        <begin position="221"/>
        <end position="242"/>
    </location>
</feature>
<keyword evidence="13" id="KW-1185">Reference proteome</keyword>
<protein>
    <submittedName>
        <fullName evidence="12">Putative MFS monosaccharide transporter</fullName>
    </submittedName>
</protein>
<feature type="transmembrane region" description="Helical" evidence="10">
    <location>
        <begin position="329"/>
        <end position="350"/>
    </location>
</feature>
<dbReference type="InParanoid" id="A0A316YZE3"/>
<dbReference type="InterPro" id="IPR005828">
    <property type="entry name" value="MFS_sugar_transport-like"/>
</dbReference>
<dbReference type="EMBL" id="KZ819634">
    <property type="protein sequence ID" value="PWN94144.1"/>
    <property type="molecule type" value="Genomic_DNA"/>
</dbReference>
<feature type="transmembrane region" description="Helical" evidence="10">
    <location>
        <begin position="157"/>
        <end position="178"/>
    </location>
</feature>
<name>A0A316YZE3_9BASI</name>
<dbReference type="SUPFAM" id="SSF103473">
    <property type="entry name" value="MFS general substrate transporter"/>
    <property type="match status" value="1"/>
</dbReference>
<evidence type="ECO:0000259" key="11">
    <source>
        <dbReference type="PROSITE" id="PS50850"/>
    </source>
</evidence>
<evidence type="ECO:0000256" key="7">
    <source>
        <dbReference type="ARBA" id="ARBA00049119"/>
    </source>
</evidence>
<evidence type="ECO:0000256" key="4">
    <source>
        <dbReference type="ARBA" id="ARBA00022692"/>
    </source>
</evidence>
<feature type="transmembrane region" description="Helical" evidence="10">
    <location>
        <begin position="493"/>
        <end position="514"/>
    </location>
</feature>